<name>A0A2P2NK17_RHIMU</name>
<sequence>MCLEGALLN</sequence>
<reference evidence="1" key="1">
    <citation type="submission" date="2018-02" db="EMBL/GenBank/DDBJ databases">
        <title>Rhizophora mucronata_Transcriptome.</title>
        <authorList>
            <person name="Meera S.P."/>
            <person name="Sreeshan A."/>
            <person name="Augustine A."/>
        </authorList>
    </citation>
    <scope>NUCLEOTIDE SEQUENCE</scope>
    <source>
        <tissue evidence="1">Leaf</tissue>
    </source>
</reference>
<evidence type="ECO:0000313" key="1">
    <source>
        <dbReference type="EMBL" id="MBX42822.1"/>
    </source>
</evidence>
<proteinExistence type="predicted"/>
<dbReference type="EMBL" id="GGEC01062338">
    <property type="protein sequence ID" value="MBX42822.1"/>
    <property type="molecule type" value="Transcribed_RNA"/>
</dbReference>
<accession>A0A2P2NK17</accession>
<protein>
    <submittedName>
        <fullName evidence="1">Uncharacterized protein</fullName>
    </submittedName>
</protein>
<organism evidence="1">
    <name type="scientific">Rhizophora mucronata</name>
    <name type="common">Asiatic mangrove</name>
    <dbReference type="NCBI Taxonomy" id="61149"/>
    <lineage>
        <taxon>Eukaryota</taxon>
        <taxon>Viridiplantae</taxon>
        <taxon>Streptophyta</taxon>
        <taxon>Embryophyta</taxon>
        <taxon>Tracheophyta</taxon>
        <taxon>Spermatophyta</taxon>
        <taxon>Magnoliopsida</taxon>
        <taxon>eudicotyledons</taxon>
        <taxon>Gunneridae</taxon>
        <taxon>Pentapetalae</taxon>
        <taxon>rosids</taxon>
        <taxon>fabids</taxon>
        <taxon>Malpighiales</taxon>
        <taxon>Rhizophoraceae</taxon>
        <taxon>Rhizophora</taxon>
    </lineage>
</organism>